<reference evidence="1 2" key="1">
    <citation type="journal article" date="2019" name="Nat. Med.">
        <title>A library of human gut bacterial isolates paired with longitudinal multiomics data enables mechanistic microbiome research.</title>
        <authorList>
            <person name="Poyet M."/>
            <person name="Groussin M."/>
            <person name="Gibbons S.M."/>
            <person name="Avila-Pacheco J."/>
            <person name="Jiang X."/>
            <person name="Kearney S.M."/>
            <person name="Perrotta A.R."/>
            <person name="Berdy B."/>
            <person name="Zhao S."/>
            <person name="Lieberman T.D."/>
            <person name="Swanson P.K."/>
            <person name="Smith M."/>
            <person name="Roesemann S."/>
            <person name="Alexander J.E."/>
            <person name="Rich S.A."/>
            <person name="Livny J."/>
            <person name="Vlamakis H."/>
            <person name="Clish C."/>
            <person name="Bullock K."/>
            <person name="Deik A."/>
            <person name="Scott J."/>
            <person name="Pierce K.A."/>
            <person name="Xavier R.J."/>
            <person name="Alm E.J."/>
        </authorList>
    </citation>
    <scope>NUCLEOTIDE SEQUENCE [LARGE SCALE GENOMIC DNA]</scope>
    <source>
        <strain evidence="1 2">BIOML-A5</strain>
    </source>
</reference>
<name>A0A6I2RE98_FLAPL</name>
<dbReference type="Proteomes" id="UP000429811">
    <property type="component" value="Unassembled WGS sequence"/>
</dbReference>
<evidence type="ECO:0000313" key="1">
    <source>
        <dbReference type="EMBL" id="MSB48056.1"/>
    </source>
</evidence>
<evidence type="ECO:0000313" key="2">
    <source>
        <dbReference type="Proteomes" id="UP000429811"/>
    </source>
</evidence>
<protein>
    <submittedName>
        <fullName evidence="1">Uncharacterized protein</fullName>
    </submittedName>
</protein>
<proteinExistence type="predicted"/>
<organism evidence="1 2">
    <name type="scientific">Flavonifractor plautii</name>
    <name type="common">Fusobacterium plautii</name>
    <dbReference type="NCBI Taxonomy" id="292800"/>
    <lineage>
        <taxon>Bacteria</taxon>
        <taxon>Bacillati</taxon>
        <taxon>Bacillota</taxon>
        <taxon>Clostridia</taxon>
        <taxon>Eubacteriales</taxon>
        <taxon>Oscillospiraceae</taxon>
        <taxon>Flavonifractor</taxon>
    </lineage>
</organism>
<dbReference type="EMBL" id="WKPO01000005">
    <property type="protein sequence ID" value="MSB48056.1"/>
    <property type="molecule type" value="Genomic_DNA"/>
</dbReference>
<comment type="caution">
    <text evidence="1">The sequence shown here is derived from an EMBL/GenBank/DDBJ whole genome shotgun (WGS) entry which is preliminary data.</text>
</comment>
<dbReference type="AlphaFoldDB" id="A0A6I2RE98"/>
<sequence length="134" mass="15233">MTEILIASAAASNYEGMDALVGEDGRVYLGRSENYCPGDGEAPAFYDNSDNSLQLISDNIKMFHFLYGEGWPVSQRQMRRERCFTKADYIEFASLRDGVLSHYRPIREVTFAGRPFVPPKAYCRMHRARPAAVR</sequence>
<gene>
    <name evidence="1" type="ORF">GKE90_04970</name>
</gene>
<dbReference type="RefSeq" id="WP_154250153.1">
    <property type="nucleotide sequence ID" value="NZ_JADMVC010000009.1"/>
</dbReference>
<accession>A0A6I2RE98</accession>